<reference evidence="1" key="1">
    <citation type="journal article" date="2021" name="Proc. Natl. Acad. Sci. U.S.A.">
        <title>A Catalog of Tens of Thousands of Viruses from Human Metagenomes Reveals Hidden Associations with Chronic Diseases.</title>
        <authorList>
            <person name="Tisza M.J."/>
            <person name="Buck C.B."/>
        </authorList>
    </citation>
    <scope>NUCLEOTIDE SEQUENCE</scope>
    <source>
        <strain evidence="1">Ct04y17</strain>
    </source>
</reference>
<protein>
    <submittedName>
        <fullName evidence="1">Uncharacterized protein</fullName>
    </submittedName>
</protein>
<sequence>MEEEIEIKLRLPESRRVVCLSDAMPDRERWYKGMRVQTRLFGWVTLVSFRDRHCCLKLDEPLEDGTKAVFVSEASFIKRVPVPLTAKSMAAQVAGVSVEGEVLEYERKMKRKWEKERKHIAEICARYGYVLPSEWKRSLRRFASWCEGQVRQYGHIVDADYLMRHDTSVVGGRSVDDLRFVPDVDMVDGTGANGKPSAARVSRCALMPGSIVTAIRNAGSEMDKSVSLWRNSYFVKMRRFGYTFNTCCDGAKTRDDAFTWFKDITIQYMADLIEYYGIRRDSIVCRKLEHISDVYSSLDDMDARPDISTDDYDLYPVVMFGKVVDRDKSLDQVEKGGENDCR</sequence>
<accession>A0A8S5SIG1</accession>
<dbReference type="EMBL" id="BK032600">
    <property type="protein sequence ID" value="DAF50734.1"/>
    <property type="molecule type" value="Genomic_DNA"/>
</dbReference>
<proteinExistence type="predicted"/>
<organism evidence="1">
    <name type="scientific">Myoviridae sp. ct04y17</name>
    <dbReference type="NCBI Taxonomy" id="2827652"/>
    <lineage>
        <taxon>Viruses</taxon>
        <taxon>Duplodnaviria</taxon>
        <taxon>Heunggongvirae</taxon>
        <taxon>Uroviricota</taxon>
        <taxon>Caudoviricetes</taxon>
    </lineage>
</organism>
<evidence type="ECO:0000313" key="1">
    <source>
        <dbReference type="EMBL" id="DAF50734.1"/>
    </source>
</evidence>
<name>A0A8S5SIG1_9CAUD</name>